<keyword evidence="3" id="KW-1185">Reference proteome</keyword>
<evidence type="ECO:0000256" key="1">
    <source>
        <dbReference type="SAM" id="MobiDB-lite"/>
    </source>
</evidence>
<evidence type="ECO:0000313" key="3">
    <source>
        <dbReference type="Proteomes" id="UP001221413"/>
    </source>
</evidence>
<dbReference type="EMBL" id="JAQGDS010000003">
    <property type="protein sequence ID" value="KAJ6261866.1"/>
    <property type="molecule type" value="Genomic_DNA"/>
</dbReference>
<dbReference type="AlphaFoldDB" id="A0AAD6NJL3"/>
<accession>A0AAD6NJL3</accession>
<comment type="caution">
    <text evidence="2">The sequence shown here is derived from an EMBL/GenBank/DDBJ whole genome shotgun (WGS) entry which is preliminary data.</text>
</comment>
<sequence length="60" mass="6707">MRLTVCFTPEHPETAPRDIVNSGNALGYQRRRQDASVPGRQINSQWPYAYTCASAEPEAV</sequence>
<gene>
    <name evidence="2" type="ORF">Dda_2665</name>
</gene>
<feature type="region of interest" description="Disordered" evidence="1">
    <location>
        <begin position="11"/>
        <end position="37"/>
    </location>
</feature>
<protein>
    <submittedName>
        <fullName evidence="2">Uncharacterized protein</fullName>
    </submittedName>
</protein>
<dbReference type="Proteomes" id="UP001221413">
    <property type="component" value="Unassembled WGS sequence"/>
</dbReference>
<organism evidence="2 3">
    <name type="scientific">Drechslerella dactyloides</name>
    <name type="common">Nematode-trapping fungus</name>
    <name type="synonym">Arthrobotrys dactyloides</name>
    <dbReference type="NCBI Taxonomy" id="74499"/>
    <lineage>
        <taxon>Eukaryota</taxon>
        <taxon>Fungi</taxon>
        <taxon>Dikarya</taxon>
        <taxon>Ascomycota</taxon>
        <taxon>Pezizomycotina</taxon>
        <taxon>Orbiliomycetes</taxon>
        <taxon>Orbiliales</taxon>
        <taxon>Orbiliaceae</taxon>
        <taxon>Drechslerella</taxon>
    </lineage>
</organism>
<evidence type="ECO:0000313" key="2">
    <source>
        <dbReference type="EMBL" id="KAJ6261866.1"/>
    </source>
</evidence>
<name>A0AAD6NJL3_DREDA</name>
<proteinExistence type="predicted"/>
<reference evidence="2" key="1">
    <citation type="submission" date="2023-01" db="EMBL/GenBank/DDBJ databases">
        <title>The chitinases involved in constricting ring structure development in the nematode-trapping fungus Drechslerella dactyloides.</title>
        <authorList>
            <person name="Wang R."/>
            <person name="Zhang L."/>
            <person name="Tang P."/>
            <person name="Li S."/>
            <person name="Liang L."/>
        </authorList>
    </citation>
    <scope>NUCLEOTIDE SEQUENCE</scope>
    <source>
        <strain evidence="2">YMF1.00031</strain>
    </source>
</reference>